<dbReference type="SMART" id="SM00612">
    <property type="entry name" value="Kelch"/>
    <property type="match status" value="9"/>
</dbReference>
<dbReference type="InterPro" id="IPR011042">
    <property type="entry name" value="6-blade_b-propeller_TolB-like"/>
</dbReference>
<dbReference type="EMBL" id="PZPL01000001">
    <property type="protein sequence ID" value="PTL72416.1"/>
    <property type="molecule type" value="Genomic_DNA"/>
</dbReference>
<dbReference type="PANTHER" id="PTHR45632:SF3">
    <property type="entry name" value="KELCH-LIKE PROTEIN 32"/>
    <property type="match status" value="1"/>
</dbReference>
<dbReference type="Pfam" id="PF13205">
    <property type="entry name" value="Big_5"/>
    <property type="match status" value="1"/>
</dbReference>
<gene>
    <name evidence="7" type="ORF">C1I63_05840</name>
</gene>
<evidence type="ECO:0000313" key="7">
    <source>
        <dbReference type="EMBL" id="PTL72416.1"/>
    </source>
</evidence>
<dbReference type="Gene3D" id="2.60.120.430">
    <property type="entry name" value="Galactose-binding lectin"/>
    <property type="match status" value="1"/>
</dbReference>
<organism evidence="7 8">
    <name type="scientific">Rathayibacter caricis DSM 15933</name>
    <dbReference type="NCBI Taxonomy" id="1328867"/>
    <lineage>
        <taxon>Bacteria</taxon>
        <taxon>Bacillati</taxon>
        <taxon>Actinomycetota</taxon>
        <taxon>Actinomycetes</taxon>
        <taxon>Micrococcales</taxon>
        <taxon>Microbacteriaceae</taxon>
        <taxon>Rathayibacter</taxon>
    </lineage>
</organism>
<evidence type="ECO:0000256" key="5">
    <source>
        <dbReference type="SAM" id="SignalP"/>
    </source>
</evidence>
<feature type="signal peptide" evidence="5">
    <location>
        <begin position="1"/>
        <end position="42"/>
    </location>
</feature>
<dbReference type="InterPro" id="IPR006652">
    <property type="entry name" value="Kelch_1"/>
</dbReference>
<feature type="chain" id="PRO_5015452165" description="SbsA Ig-like domain-containing protein" evidence="5">
    <location>
        <begin position="43"/>
        <end position="1440"/>
    </location>
</feature>
<keyword evidence="3" id="KW-0677">Repeat</keyword>
<dbReference type="PANTHER" id="PTHR45632">
    <property type="entry name" value="LD33804P"/>
    <property type="match status" value="1"/>
</dbReference>
<dbReference type="InterPro" id="IPR008979">
    <property type="entry name" value="Galactose-bd-like_sf"/>
</dbReference>
<dbReference type="SUPFAM" id="SSF63829">
    <property type="entry name" value="Calcium-dependent phosphotriesterase"/>
    <property type="match status" value="1"/>
</dbReference>
<dbReference type="Pfam" id="PF24681">
    <property type="entry name" value="Kelch_KLHDC2_KLHL20_DRC7"/>
    <property type="match status" value="2"/>
</dbReference>
<dbReference type="SUPFAM" id="SSF117281">
    <property type="entry name" value="Kelch motif"/>
    <property type="match status" value="3"/>
</dbReference>
<keyword evidence="8" id="KW-1185">Reference proteome</keyword>
<feature type="region of interest" description="Disordered" evidence="4">
    <location>
        <begin position="44"/>
        <end position="77"/>
    </location>
</feature>
<dbReference type="InterPro" id="IPR032812">
    <property type="entry name" value="SbsA_Ig"/>
</dbReference>
<protein>
    <recommendedName>
        <fullName evidence="6">SbsA Ig-like domain-containing protein</fullName>
    </recommendedName>
</protein>
<reference evidence="7 8" key="1">
    <citation type="submission" date="2018-03" db="EMBL/GenBank/DDBJ databases">
        <title>Bacteriophage NCPPB3778 and a type I-E CRISPR drive the evolution of the US Biological Select Agent, Rathayibacter toxicus.</title>
        <authorList>
            <person name="Davis E.W.II."/>
            <person name="Tabima J.F."/>
            <person name="Weisberg A.J."/>
            <person name="Dantas Lopes L."/>
            <person name="Wiseman M.S."/>
            <person name="Wiseman M.S."/>
            <person name="Pupko T."/>
            <person name="Belcher M.S."/>
            <person name="Sechler A.J."/>
            <person name="Tancos M.A."/>
            <person name="Schroeder B.K."/>
            <person name="Murray T.D."/>
            <person name="Luster D.G."/>
            <person name="Schneider W.L."/>
            <person name="Rogers E."/>
            <person name="Andreote F.D."/>
            <person name="Grunwald N.J."/>
            <person name="Putnam M.L."/>
            <person name="Chang J.H."/>
        </authorList>
    </citation>
    <scope>NUCLEOTIDE SEQUENCE [LARGE SCALE GENOMIC DNA]</scope>
    <source>
        <strain evidence="7 8">DSM 15933</strain>
    </source>
</reference>
<name>A0A2T4USD6_9MICO</name>
<keyword evidence="2 5" id="KW-0732">Signal</keyword>
<dbReference type="InterPro" id="IPR011043">
    <property type="entry name" value="Gal_Oxase/kelch_b-propeller"/>
</dbReference>
<feature type="region of interest" description="Disordered" evidence="4">
    <location>
        <begin position="380"/>
        <end position="412"/>
    </location>
</feature>
<dbReference type="SUPFAM" id="SSF49785">
    <property type="entry name" value="Galactose-binding domain-like"/>
    <property type="match status" value="1"/>
</dbReference>
<sequence length="1440" mass="148476">MSGRTPRAKRTPHSAIRPGLAAALTIALAAGMVGATTGASQAASPAHTAAVAPHTHATEEAPHDHTAAEAAPHDHSSTEALAVVSAAAVAPATITWLQRASAAIARAEAGGVAVGGKLYVFGGQFSGVTQTLRSDRYDPATNSWTRLRDLPELITHAPVVADGTTLWILGGYVGLDKKDSSRRVWKYDIPTDTYTAGPALPAARGGGGAAIVGRQLHYLTGAVRQDSTGASTVDHPDHWVLNLDGGTTWTASTPVPNPRNHVGTVVLGSKIYVIGGQHRENESGTPQVQVDAFDVVTKTWTRRADLPVARGHISASTFAWNGKVLVLGGSEAGAVSSRTLYEYDPATNAWITRTSLPEALKSPVADLIDGKIIVSGGRTASGATTKTWSGSTTATTSPSPSPSPTSGTAGGWSTGPALPIDLLDAGGAAIGTKIYVVDGKTSTGPKSSLRIFDTATSAWTTGAGLPGSAVENPAVVAHNGKLYAFGGSTGPFSGASRSLYRYDPATNAWTARASMATGRGGVAGVVVGGRIWAIGGMDSTGASLKTTEKYDIATNTWSAGPSLLTARDNPGAAVVNDRIHVFGGRTRLASGTEVNPNLASAEMLNPLSGGWLSRAPMPTGRRTMAVGVVNGRVIAAGGEKQPSGATWPQTQEYDPATNTWRSLPNMITPRHGAVGAVVSGRLHVIAGGPRGGSSYSRVHEILTPTSASSPSPATPPPTPTPSGATSVKVRFATATATPPTGYLADWGQPYGARTSAGQGSGRSYGWVRDGSSTAVDFTLNSRLRTGTPTSDTRLTGLMHMDWRGGTSGTTGAGSWEMAVPNGLYSVTISVGDAGNYFDSVDQVSIENQNAVARFVPSDEDRFRTAVRTVQVSDGRLTLSPRGGTNTKINFVEVEPVPASPDRPQVASVTPVNLTTGATRDISVTAGLAVTAGGIATSTLTRETVRLSVAADGSSVPANVNTSGGGDVIVLTPDAPLVAGTTYRFDVTSAVRDVSGNAFHPWSSVFTVGTASEGTGITGVAFDQVATTATGQGFTSVAMGPDGKLYAATLDGYLFRYPVAADGSLGTGERIDTIRTLAGGARTVIGLAFDPAATAANPILWVTENRKYVGVSDVPDWTGKIVRLSGAALQNGQDVVVGLPRSARDHESNSLAFKDGMLYLTQGSNTAMGAPDSAWEYRPESKLSAAVLRLDPAKLPATLPLNVKTAEGGTYDPSAPGAALTLYATGVRNAYDLIWHSNGRLYVPTNGSARGGAFPATPATLPSSCTSRIDGPWTGPRAPGVGSNPVDETDWVFKATQGGYYGHPNPSRCEWVFNGGNPTSAQDAFEATAYPVGVLPDRNYRKADVFDAGLHASANGVIEYLGGGFGGALKGKLIVVRYSASQDLMVLDPSGTDGRIVSRTLGVAGFKGFDQPLDVAQHAASGSIYVTELGGRKITRLVPRG</sequence>
<evidence type="ECO:0000256" key="3">
    <source>
        <dbReference type="ARBA" id="ARBA00022737"/>
    </source>
</evidence>
<feature type="compositionally biased region" description="Basic and acidic residues" evidence="4">
    <location>
        <begin position="56"/>
        <end position="77"/>
    </location>
</feature>
<proteinExistence type="predicted"/>
<comment type="caution">
    <text evidence="7">The sequence shown here is derived from an EMBL/GenBank/DDBJ whole genome shotgun (WGS) entry which is preliminary data.</text>
</comment>
<dbReference type="Pfam" id="PF01344">
    <property type="entry name" value="Kelch_1"/>
    <property type="match status" value="2"/>
</dbReference>
<evidence type="ECO:0000313" key="8">
    <source>
        <dbReference type="Proteomes" id="UP000241085"/>
    </source>
</evidence>
<dbReference type="Gene3D" id="2.120.10.30">
    <property type="entry name" value="TolB, C-terminal domain"/>
    <property type="match status" value="1"/>
</dbReference>
<evidence type="ECO:0000256" key="4">
    <source>
        <dbReference type="SAM" id="MobiDB-lite"/>
    </source>
</evidence>
<evidence type="ECO:0000256" key="1">
    <source>
        <dbReference type="ARBA" id="ARBA00022441"/>
    </source>
</evidence>
<feature type="compositionally biased region" description="Low complexity" evidence="4">
    <location>
        <begin position="44"/>
        <end position="55"/>
    </location>
</feature>
<dbReference type="RefSeq" id="WP_107574122.1">
    <property type="nucleotide sequence ID" value="NZ_PZPL01000001.1"/>
</dbReference>
<dbReference type="SUPFAM" id="SSF50965">
    <property type="entry name" value="Galactose oxidase, central domain"/>
    <property type="match status" value="1"/>
</dbReference>
<evidence type="ECO:0000259" key="6">
    <source>
        <dbReference type="Pfam" id="PF13205"/>
    </source>
</evidence>
<accession>A0A2T4USD6</accession>
<feature type="region of interest" description="Disordered" evidence="4">
    <location>
        <begin position="704"/>
        <end position="725"/>
    </location>
</feature>
<feature type="compositionally biased region" description="Low complexity" evidence="4">
    <location>
        <begin position="380"/>
        <end position="398"/>
    </location>
</feature>
<dbReference type="InterPro" id="IPR014755">
    <property type="entry name" value="Cu-Rt/internalin_Ig-like"/>
</dbReference>
<keyword evidence="1" id="KW-0880">Kelch repeat</keyword>
<dbReference type="InterPro" id="IPR015915">
    <property type="entry name" value="Kelch-typ_b-propeller"/>
</dbReference>
<feature type="domain" description="SbsA Ig-like" evidence="6">
    <location>
        <begin position="902"/>
        <end position="1006"/>
    </location>
</feature>
<dbReference type="Proteomes" id="UP000241085">
    <property type="component" value="Unassembled WGS sequence"/>
</dbReference>
<dbReference type="Gene3D" id="2.60.40.1220">
    <property type="match status" value="1"/>
</dbReference>
<dbReference type="Gene3D" id="2.120.10.80">
    <property type="entry name" value="Kelch-type beta propeller"/>
    <property type="match status" value="3"/>
</dbReference>
<evidence type="ECO:0000256" key="2">
    <source>
        <dbReference type="ARBA" id="ARBA00022729"/>
    </source>
</evidence>